<evidence type="ECO:0000259" key="2">
    <source>
        <dbReference type="Pfam" id="PF07007"/>
    </source>
</evidence>
<evidence type="ECO:0000313" key="3">
    <source>
        <dbReference type="EMBL" id="NML16135.1"/>
    </source>
</evidence>
<feature type="chain" id="PRO_5032509079" evidence="1">
    <location>
        <begin position="21"/>
        <end position="125"/>
    </location>
</feature>
<dbReference type="InterPro" id="IPR009739">
    <property type="entry name" value="LprI-like_N"/>
</dbReference>
<organism evidence="3 4">
    <name type="scientific">Azohydromonas caseinilytica</name>
    <dbReference type="NCBI Taxonomy" id="2728836"/>
    <lineage>
        <taxon>Bacteria</taxon>
        <taxon>Pseudomonadati</taxon>
        <taxon>Pseudomonadota</taxon>
        <taxon>Betaproteobacteria</taxon>
        <taxon>Burkholderiales</taxon>
        <taxon>Sphaerotilaceae</taxon>
        <taxon>Azohydromonas</taxon>
    </lineage>
</organism>
<evidence type="ECO:0000256" key="1">
    <source>
        <dbReference type="SAM" id="SignalP"/>
    </source>
</evidence>
<keyword evidence="4" id="KW-1185">Reference proteome</keyword>
<dbReference type="Pfam" id="PF07007">
    <property type="entry name" value="LprI"/>
    <property type="match status" value="1"/>
</dbReference>
<gene>
    <name evidence="3" type="ORF">HHL10_14225</name>
</gene>
<dbReference type="Proteomes" id="UP000574067">
    <property type="component" value="Unassembled WGS sequence"/>
</dbReference>
<comment type="caution">
    <text evidence="3">The sequence shown here is derived from an EMBL/GenBank/DDBJ whole genome shotgun (WGS) entry which is preliminary data.</text>
</comment>
<protein>
    <submittedName>
        <fullName evidence="3">DUF1311 domain-containing protein</fullName>
    </submittedName>
</protein>
<dbReference type="EMBL" id="JABBFW010000008">
    <property type="protein sequence ID" value="NML16135.1"/>
    <property type="molecule type" value="Genomic_DNA"/>
</dbReference>
<dbReference type="Gene3D" id="1.20.1270.180">
    <property type="match status" value="1"/>
</dbReference>
<evidence type="ECO:0000313" key="4">
    <source>
        <dbReference type="Proteomes" id="UP000574067"/>
    </source>
</evidence>
<reference evidence="3 4" key="1">
    <citation type="submission" date="2020-04" db="EMBL/GenBank/DDBJ databases">
        <title>Azohydromonas sp. isolated from soil.</title>
        <authorList>
            <person name="Dahal R.H."/>
        </authorList>
    </citation>
    <scope>NUCLEOTIDE SEQUENCE [LARGE SCALE GENOMIC DNA]</scope>
    <source>
        <strain evidence="3 4">G-1-1-14</strain>
    </source>
</reference>
<sequence length="125" mass="14078">MKKPLFTSFLGALFSAGCLAASNCDKPVNDFDGLYCLNKVYNEADRELNEKYGQLAGQLDAEGKAKLKRGQIAWMRNRNSQCSRHEGHEFFVNLECATRETISRAEFLQSRLRECSSTGCQSSRL</sequence>
<feature type="signal peptide" evidence="1">
    <location>
        <begin position="1"/>
        <end position="20"/>
    </location>
</feature>
<feature type="domain" description="Lysozyme inhibitor LprI-like N-terminal" evidence="2">
    <location>
        <begin position="33"/>
        <end position="108"/>
    </location>
</feature>
<proteinExistence type="predicted"/>
<dbReference type="PROSITE" id="PS51257">
    <property type="entry name" value="PROKAR_LIPOPROTEIN"/>
    <property type="match status" value="1"/>
</dbReference>
<dbReference type="PANTHER" id="PTHR39176">
    <property type="entry name" value="PERIPLASMIC PROTEIN-RELATED"/>
    <property type="match status" value="1"/>
</dbReference>
<name>A0A848FBM3_9BURK</name>
<dbReference type="PANTHER" id="PTHR39176:SF1">
    <property type="entry name" value="PERIPLASMIC PROTEIN"/>
    <property type="match status" value="1"/>
</dbReference>
<keyword evidence="1" id="KW-0732">Signal</keyword>
<dbReference type="AlphaFoldDB" id="A0A848FBM3"/>
<accession>A0A848FBM3</accession>
<dbReference type="RefSeq" id="WP_169161028.1">
    <property type="nucleotide sequence ID" value="NZ_JABBFW010000008.1"/>
</dbReference>